<dbReference type="PROSITE" id="PS51318">
    <property type="entry name" value="TAT"/>
    <property type="match status" value="1"/>
</dbReference>
<feature type="domain" description="PhoD-like phosphatase metallophosphatase" evidence="2">
    <location>
        <begin position="149"/>
        <end position="490"/>
    </location>
</feature>
<dbReference type="RefSeq" id="WP_123743599.1">
    <property type="nucleotide sequence ID" value="NZ_RJKM01000001.1"/>
</dbReference>
<evidence type="ECO:0000259" key="2">
    <source>
        <dbReference type="Pfam" id="PF09423"/>
    </source>
</evidence>
<feature type="chain" id="PRO_5039554052" evidence="1">
    <location>
        <begin position="31"/>
        <end position="519"/>
    </location>
</feature>
<evidence type="ECO:0000259" key="3">
    <source>
        <dbReference type="Pfam" id="PF16655"/>
    </source>
</evidence>
<dbReference type="OrthoDB" id="327733at2"/>
<dbReference type="Gene3D" id="3.60.21.70">
    <property type="entry name" value="PhoD-like phosphatase"/>
    <property type="match status" value="1"/>
</dbReference>
<dbReference type="InterPro" id="IPR018946">
    <property type="entry name" value="PhoD-like_MPP"/>
</dbReference>
<sequence>MPNTHPRRDALRLGAIAGVALLAPALPASSAEASTPHFRHGVASGDPLPERVVLWTRVTPTEDSTPGSGAGPTAVVGYEVARDPRFRRVVRRGEVTTGPDRDHTVKLDVGGLRPGHWYFYRFTFDGGHSPVGRTRTAPAHHAEVDELRFGVVSCSSWVAGRFAAYRHLAERDDLDAVVHLGDYLYEDYIGTRSRTHEPPGEARSLTDYRVRHAQYKTDPDLRRLHATYPWIITWDDHEWAENAWSGGSPDHDETTEGTWADRRAAAMRAYHEWMPVRLDGDRVYRRLRFGTLAELTMLDLRSYRSRQVDQGQVGDPGRTLTGPDQMAFLRDGLLHADVQWKLVGNPVVFSPLLIPPVPQAGAVTRLVGPTTNNDQWDGYPQDRDAVIALLAEHDVRDTVFLTGDVHSSWAFDVPVDEALYPLTKTVATELVVPSVTSDNIDELTGSPPRTTSLALEAALVGLNRHLKWVELDSHGYTVLDVRREHVRMNWYFLADRTRADSPAALAKTVTVPSGTQRIG</sequence>
<dbReference type="InterPro" id="IPR038607">
    <property type="entry name" value="PhoD-like_sf"/>
</dbReference>
<organism evidence="4 5">
    <name type="scientific">Saccharothrix texasensis</name>
    <dbReference type="NCBI Taxonomy" id="103734"/>
    <lineage>
        <taxon>Bacteria</taxon>
        <taxon>Bacillati</taxon>
        <taxon>Actinomycetota</taxon>
        <taxon>Actinomycetes</taxon>
        <taxon>Pseudonocardiales</taxon>
        <taxon>Pseudonocardiaceae</taxon>
        <taxon>Saccharothrix</taxon>
    </lineage>
</organism>
<feature type="domain" description="Phospholipase D N-terminal" evidence="3">
    <location>
        <begin position="40"/>
        <end position="136"/>
    </location>
</feature>
<name>A0A3N1H5R7_9PSEU</name>
<evidence type="ECO:0000256" key="1">
    <source>
        <dbReference type="SAM" id="SignalP"/>
    </source>
</evidence>
<dbReference type="InterPro" id="IPR006311">
    <property type="entry name" value="TAT_signal"/>
</dbReference>
<protein>
    <submittedName>
        <fullName evidence="4">Alkaline phosphatase D</fullName>
    </submittedName>
</protein>
<proteinExistence type="predicted"/>
<evidence type="ECO:0000313" key="5">
    <source>
        <dbReference type="Proteomes" id="UP000268727"/>
    </source>
</evidence>
<dbReference type="PANTHER" id="PTHR43606:SF2">
    <property type="entry name" value="ALKALINE PHOSPHATASE FAMILY PROTEIN (AFU_ORTHOLOGUE AFUA_5G03860)"/>
    <property type="match status" value="1"/>
</dbReference>
<dbReference type="InterPro" id="IPR052900">
    <property type="entry name" value="Phospholipid_Metab_Enz"/>
</dbReference>
<dbReference type="PANTHER" id="PTHR43606">
    <property type="entry name" value="PHOSPHATASE, PUTATIVE (AFU_ORTHOLOGUE AFUA_6G08710)-RELATED"/>
    <property type="match status" value="1"/>
</dbReference>
<accession>A0A3N1H5R7</accession>
<dbReference type="CDD" id="cd07389">
    <property type="entry name" value="MPP_PhoD"/>
    <property type="match status" value="1"/>
</dbReference>
<dbReference type="Gene3D" id="2.60.40.380">
    <property type="entry name" value="Purple acid phosphatase-like, N-terminal"/>
    <property type="match status" value="1"/>
</dbReference>
<evidence type="ECO:0000313" key="4">
    <source>
        <dbReference type="EMBL" id="ROP37859.1"/>
    </source>
</evidence>
<feature type="signal peptide" evidence="1">
    <location>
        <begin position="1"/>
        <end position="30"/>
    </location>
</feature>
<reference evidence="4 5" key="1">
    <citation type="submission" date="2018-11" db="EMBL/GenBank/DDBJ databases">
        <title>Sequencing the genomes of 1000 actinobacteria strains.</title>
        <authorList>
            <person name="Klenk H.-P."/>
        </authorList>
    </citation>
    <scope>NUCLEOTIDE SEQUENCE [LARGE SCALE GENOMIC DNA]</scope>
    <source>
        <strain evidence="4 5">DSM 44231</strain>
    </source>
</reference>
<dbReference type="AlphaFoldDB" id="A0A3N1H5R7"/>
<keyword evidence="5" id="KW-1185">Reference proteome</keyword>
<comment type="caution">
    <text evidence="4">The sequence shown here is derived from an EMBL/GenBank/DDBJ whole genome shotgun (WGS) entry which is preliminary data.</text>
</comment>
<dbReference type="InterPro" id="IPR029052">
    <property type="entry name" value="Metallo-depent_PP-like"/>
</dbReference>
<dbReference type="Pfam" id="PF16655">
    <property type="entry name" value="PhoD_N"/>
    <property type="match status" value="1"/>
</dbReference>
<keyword evidence="1" id="KW-0732">Signal</keyword>
<dbReference type="Pfam" id="PF09423">
    <property type="entry name" value="PhoD"/>
    <property type="match status" value="1"/>
</dbReference>
<dbReference type="Proteomes" id="UP000268727">
    <property type="component" value="Unassembled WGS sequence"/>
</dbReference>
<gene>
    <name evidence="4" type="ORF">EDD40_3189</name>
</gene>
<dbReference type="InterPro" id="IPR032093">
    <property type="entry name" value="PhoD_N"/>
</dbReference>
<dbReference type="SUPFAM" id="SSF56300">
    <property type="entry name" value="Metallo-dependent phosphatases"/>
    <property type="match status" value="1"/>
</dbReference>
<dbReference type="EMBL" id="RJKM01000001">
    <property type="protein sequence ID" value="ROP37859.1"/>
    <property type="molecule type" value="Genomic_DNA"/>
</dbReference>